<evidence type="ECO:0000313" key="2">
    <source>
        <dbReference type="Proteomes" id="UP000595140"/>
    </source>
</evidence>
<dbReference type="AlphaFoldDB" id="A0A484MI41"/>
<dbReference type="EMBL" id="OOIL02003614">
    <property type="protein sequence ID" value="VFQ88681.1"/>
    <property type="molecule type" value="Genomic_DNA"/>
</dbReference>
<name>A0A484MI41_9ASTE</name>
<accession>A0A484MI41</accession>
<protein>
    <submittedName>
        <fullName evidence="1">Uncharacterized protein</fullName>
    </submittedName>
</protein>
<proteinExistence type="predicted"/>
<dbReference type="Proteomes" id="UP000595140">
    <property type="component" value="Unassembled WGS sequence"/>
</dbReference>
<evidence type="ECO:0000313" key="1">
    <source>
        <dbReference type="EMBL" id="VFQ88681.1"/>
    </source>
</evidence>
<organism evidence="1 2">
    <name type="scientific">Cuscuta campestris</name>
    <dbReference type="NCBI Taxonomy" id="132261"/>
    <lineage>
        <taxon>Eukaryota</taxon>
        <taxon>Viridiplantae</taxon>
        <taxon>Streptophyta</taxon>
        <taxon>Embryophyta</taxon>
        <taxon>Tracheophyta</taxon>
        <taxon>Spermatophyta</taxon>
        <taxon>Magnoliopsida</taxon>
        <taxon>eudicotyledons</taxon>
        <taxon>Gunneridae</taxon>
        <taxon>Pentapetalae</taxon>
        <taxon>asterids</taxon>
        <taxon>lamiids</taxon>
        <taxon>Solanales</taxon>
        <taxon>Convolvulaceae</taxon>
        <taxon>Cuscuteae</taxon>
        <taxon>Cuscuta</taxon>
        <taxon>Cuscuta subgen. Grammica</taxon>
        <taxon>Cuscuta sect. Cleistogrammica</taxon>
    </lineage>
</organism>
<gene>
    <name evidence="1" type="ORF">CCAM_LOCUS30457</name>
</gene>
<reference evidence="1 2" key="1">
    <citation type="submission" date="2018-04" db="EMBL/GenBank/DDBJ databases">
        <authorList>
            <person name="Vogel A."/>
        </authorList>
    </citation>
    <scope>NUCLEOTIDE SEQUENCE [LARGE SCALE GENOMIC DNA]</scope>
</reference>
<sequence length="164" mass="18427">MIDKVLEVEGGVEEQLSSPFISSNLFDRDIAMASRANRFTENGFSSDPEEGQDSMEEEKKVQTLFQPAFEAYFESIFKAVECQILEGLAKKVLLDKLKSGLLQNMSGKTLRATRETVKSMEKVSLIQFEGSKHPIFFSSSKADEKLVMDFLTGEEPEESQIINV</sequence>
<keyword evidence="2" id="KW-1185">Reference proteome</keyword>